<evidence type="ECO:0000313" key="2">
    <source>
        <dbReference type="EMBL" id="KAG8034139.1"/>
    </source>
</evidence>
<protein>
    <submittedName>
        <fullName evidence="2">Uncharacterized protein</fullName>
    </submittedName>
</protein>
<sequence>MIRIVILVIHCIAELAIQRISKKNDYTAYSQNNYTYPHSNDIFFSV</sequence>
<dbReference type="Proteomes" id="UP000729913">
    <property type="component" value="Unassembled WGS sequence"/>
</dbReference>
<name>A0A8J5R0M9_9HYME</name>
<feature type="chain" id="PRO_5035230765" evidence="1">
    <location>
        <begin position="19"/>
        <end position="46"/>
    </location>
</feature>
<comment type="caution">
    <text evidence="2">The sequence shown here is derived from an EMBL/GenBank/DDBJ whole genome shotgun (WGS) entry which is preliminary data.</text>
</comment>
<dbReference type="AlphaFoldDB" id="A0A8J5R0M9"/>
<feature type="non-terminal residue" evidence="2">
    <location>
        <position position="46"/>
    </location>
</feature>
<organism evidence="2 3">
    <name type="scientific">Cotesia typhae</name>
    <dbReference type="NCBI Taxonomy" id="2053667"/>
    <lineage>
        <taxon>Eukaryota</taxon>
        <taxon>Metazoa</taxon>
        <taxon>Ecdysozoa</taxon>
        <taxon>Arthropoda</taxon>
        <taxon>Hexapoda</taxon>
        <taxon>Insecta</taxon>
        <taxon>Pterygota</taxon>
        <taxon>Neoptera</taxon>
        <taxon>Endopterygota</taxon>
        <taxon>Hymenoptera</taxon>
        <taxon>Apocrita</taxon>
        <taxon>Ichneumonoidea</taxon>
        <taxon>Braconidae</taxon>
        <taxon>Microgastrinae</taxon>
        <taxon>Cotesia</taxon>
    </lineage>
</organism>
<reference evidence="2" key="1">
    <citation type="submission" date="2020-03" db="EMBL/GenBank/DDBJ databases">
        <authorList>
            <person name="Chebbi M.A."/>
            <person name="Drezen J.M."/>
        </authorList>
    </citation>
    <scope>NUCLEOTIDE SEQUENCE</scope>
    <source>
        <tissue evidence="2">Whole body</tissue>
    </source>
</reference>
<dbReference type="OrthoDB" id="10399186at2759"/>
<evidence type="ECO:0000313" key="3">
    <source>
        <dbReference type="Proteomes" id="UP000729913"/>
    </source>
</evidence>
<keyword evidence="3" id="KW-1185">Reference proteome</keyword>
<proteinExistence type="predicted"/>
<evidence type="ECO:0000256" key="1">
    <source>
        <dbReference type="SAM" id="SignalP"/>
    </source>
</evidence>
<accession>A0A8J5R0M9</accession>
<feature type="signal peptide" evidence="1">
    <location>
        <begin position="1"/>
        <end position="18"/>
    </location>
</feature>
<dbReference type="EMBL" id="JAAOIC020000068">
    <property type="protein sequence ID" value="KAG8034139.1"/>
    <property type="molecule type" value="Genomic_DNA"/>
</dbReference>
<keyword evidence="1" id="KW-0732">Signal</keyword>
<reference evidence="2" key="2">
    <citation type="submission" date="2021-04" db="EMBL/GenBank/DDBJ databases">
        <title>Genome-wide patterns of bracovirus chromosomal integration into multiple host tissues during parasitism.</title>
        <authorList>
            <person name="Chebbi M.A.C."/>
        </authorList>
    </citation>
    <scope>NUCLEOTIDE SEQUENCE</scope>
    <source>
        <tissue evidence="2">Whole body</tissue>
    </source>
</reference>
<gene>
    <name evidence="2" type="ORF">G9C98_001223</name>
</gene>